<protein>
    <submittedName>
        <fullName evidence="2">Uncharacterized protein</fullName>
    </submittedName>
</protein>
<evidence type="ECO:0000313" key="2">
    <source>
        <dbReference type="EMBL" id="MDR6585509.1"/>
    </source>
</evidence>
<accession>A0ABU1PI44</accession>
<feature type="compositionally biased region" description="Polar residues" evidence="1">
    <location>
        <begin position="15"/>
        <end position="28"/>
    </location>
</feature>
<reference evidence="2 3" key="1">
    <citation type="submission" date="2023-07" db="EMBL/GenBank/DDBJ databases">
        <title>Sorghum-associated microbial communities from plants grown in Nebraska, USA.</title>
        <authorList>
            <person name="Schachtman D."/>
        </authorList>
    </citation>
    <scope>NUCLEOTIDE SEQUENCE [LARGE SCALE GENOMIC DNA]</scope>
    <source>
        <strain evidence="2 3">596</strain>
    </source>
</reference>
<dbReference type="RefSeq" id="WP_102661422.1">
    <property type="nucleotide sequence ID" value="NZ_JAVDSJ010000005.1"/>
</dbReference>
<evidence type="ECO:0000256" key="1">
    <source>
        <dbReference type="SAM" id="MobiDB-lite"/>
    </source>
</evidence>
<proteinExistence type="predicted"/>
<sequence length="223" mass="23492">MMITAAQASALVASKPNSIAPQTPSKPDNNPVEESAKVAISSEAVQKAAESEAQSNEVESAYRLTGPATLLSSIAPVAYQMPEALINEMKVRASEEATRNAINSQYANAHQYQTVGQVLVNGKLFAEVNDAGGYGSIQNSIPGLSDAPLNPQDRLKEIAQAVKKKGNVEIRYSDFVPGLGGQGGSAAPESMLPAFTARNIHEIFAEAIGEAKRLRSASLPQSE</sequence>
<name>A0ABU1PI44_9BURK</name>
<gene>
    <name evidence="2" type="ORF">J2W50_003727</name>
</gene>
<dbReference type="Proteomes" id="UP001260715">
    <property type="component" value="Unassembled WGS sequence"/>
</dbReference>
<comment type="caution">
    <text evidence="2">The sequence shown here is derived from an EMBL/GenBank/DDBJ whole genome shotgun (WGS) entry which is preliminary data.</text>
</comment>
<evidence type="ECO:0000313" key="3">
    <source>
        <dbReference type="Proteomes" id="UP001260715"/>
    </source>
</evidence>
<keyword evidence="3" id="KW-1185">Reference proteome</keyword>
<feature type="region of interest" description="Disordered" evidence="1">
    <location>
        <begin position="1"/>
        <end position="36"/>
    </location>
</feature>
<dbReference type="EMBL" id="JAVDSJ010000005">
    <property type="protein sequence ID" value="MDR6585509.1"/>
    <property type="molecule type" value="Genomic_DNA"/>
</dbReference>
<organism evidence="2 3">
    <name type="scientific">Herbaspirillum frisingense</name>
    <dbReference type="NCBI Taxonomy" id="92645"/>
    <lineage>
        <taxon>Bacteria</taxon>
        <taxon>Pseudomonadati</taxon>
        <taxon>Pseudomonadota</taxon>
        <taxon>Betaproteobacteria</taxon>
        <taxon>Burkholderiales</taxon>
        <taxon>Oxalobacteraceae</taxon>
        <taxon>Herbaspirillum</taxon>
    </lineage>
</organism>